<dbReference type="EMBL" id="LCNU01000030">
    <property type="protein sequence ID" value="KKU63199.1"/>
    <property type="molecule type" value="Genomic_DNA"/>
</dbReference>
<feature type="transmembrane region" description="Helical" evidence="1">
    <location>
        <begin position="6"/>
        <end position="28"/>
    </location>
</feature>
<gene>
    <name evidence="2" type="ORF">UX86_C0030G0003</name>
</gene>
<dbReference type="AlphaFoldDB" id="A0A0G1S127"/>
<protein>
    <submittedName>
        <fullName evidence="2">Uncharacterized protein</fullName>
    </submittedName>
</protein>
<organism evidence="2 3">
    <name type="scientific">Candidatus Amesbacteria bacterium GW2011_GWC1_47_15</name>
    <dbReference type="NCBI Taxonomy" id="1618364"/>
    <lineage>
        <taxon>Bacteria</taxon>
        <taxon>Candidatus Amesiibacteriota</taxon>
    </lineage>
</organism>
<keyword evidence="1" id="KW-0472">Membrane</keyword>
<comment type="caution">
    <text evidence="2">The sequence shown here is derived from an EMBL/GenBank/DDBJ whole genome shotgun (WGS) entry which is preliminary data.</text>
</comment>
<keyword evidence="1" id="KW-0812">Transmembrane</keyword>
<sequence length="196" mass="21993">MYFRKFLWISLFSVIAPLTLVVSAFLLVKPFLIAEFAGQVLGDSASVSLLPQSQIPVPSFTSTLYSSDARAIILQKYLRRFRSPLEPHSRLIVEISDKYSLDYRLLVAIAQQESNLCKKIPDNSHNCWGFGIYGDKVTRFDGFPEALDTVARVLKRDYIDKGLDTPEKIMAKYTPPSVVIGGPWAAGVNQFLSELE</sequence>
<dbReference type="STRING" id="1618364.UX86_C0030G0003"/>
<name>A0A0G1S127_9BACT</name>
<evidence type="ECO:0000256" key="1">
    <source>
        <dbReference type="SAM" id="Phobius"/>
    </source>
</evidence>
<dbReference type="SUPFAM" id="SSF53955">
    <property type="entry name" value="Lysozyme-like"/>
    <property type="match status" value="1"/>
</dbReference>
<evidence type="ECO:0000313" key="2">
    <source>
        <dbReference type="EMBL" id="KKU63199.1"/>
    </source>
</evidence>
<evidence type="ECO:0000313" key="3">
    <source>
        <dbReference type="Proteomes" id="UP000034502"/>
    </source>
</evidence>
<keyword evidence="1" id="KW-1133">Transmembrane helix</keyword>
<proteinExistence type="predicted"/>
<dbReference type="Proteomes" id="UP000034502">
    <property type="component" value="Unassembled WGS sequence"/>
</dbReference>
<reference evidence="2 3" key="1">
    <citation type="journal article" date="2015" name="Nature">
        <title>rRNA introns, odd ribosomes, and small enigmatic genomes across a large radiation of phyla.</title>
        <authorList>
            <person name="Brown C.T."/>
            <person name="Hug L.A."/>
            <person name="Thomas B.C."/>
            <person name="Sharon I."/>
            <person name="Castelle C.J."/>
            <person name="Singh A."/>
            <person name="Wilkins M.J."/>
            <person name="Williams K.H."/>
            <person name="Banfield J.F."/>
        </authorList>
    </citation>
    <scope>NUCLEOTIDE SEQUENCE [LARGE SCALE GENOMIC DNA]</scope>
</reference>
<accession>A0A0G1S127</accession>
<dbReference type="InterPro" id="IPR023346">
    <property type="entry name" value="Lysozyme-like_dom_sf"/>
</dbReference>